<dbReference type="PANTHER" id="PTHR43549:SF2">
    <property type="entry name" value="MULTIDRUG RESISTANCE PROTEIN NORM-RELATED"/>
    <property type="match status" value="1"/>
</dbReference>
<evidence type="ECO:0000256" key="1">
    <source>
        <dbReference type="ARBA" id="ARBA00004651"/>
    </source>
</evidence>
<dbReference type="NCBIfam" id="TIGR00797">
    <property type="entry name" value="matE"/>
    <property type="match status" value="1"/>
</dbReference>
<dbReference type="EMBL" id="JXXK01000006">
    <property type="protein sequence ID" value="KJF40548.1"/>
    <property type="molecule type" value="Genomic_DNA"/>
</dbReference>
<feature type="transmembrane region" description="Helical" evidence="7">
    <location>
        <begin position="420"/>
        <end position="439"/>
    </location>
</feature>
<feature type="transmembrane region" description="Helical" evidence="7">
    <location>
        <begin position="58"/>
        <end position="79"/>
    </location>
</feature>
<dbReference type="CDD" id="cd13144">
    <property type="entry name" value="MATE_like_4"/>
    <property type="match status" value="1"/>
</dbReference>
<feature type="transmembrane region" description="Helical" evidence="7">
    <location>
        <begin position="200"/>
        <end position="221"/>
    </location>
</feature>
<evidence type="ECO:0000256" key="5">
    <source>
        <dbReference type="ARBA" id="ARBA00022989"/>
    </source>
</evidence>
<feature type="transmembrane region" description="Helical" evidence="7">
    <location>
        <begin position="99"/>
        <end position="125"/>
    </location>
</feature>
<dbReference type="PANTHER" id="PTHR43549">
    <property type="entry name" value="MULTIDRUG RESISTANCE PROTEIN YPNP-RELATED"/>
    <property type="match status" value="1"/>
</dbReference>
<evidence type="ECO:0000256" key="3">
    <source>
        <dbReference type="ARBA" id="ARBA00022475"/>
    </source>
</evidence>
<feature type="transmembrane region" description="Helical" evidence="7">
    <location>
        <begin position="390"/>
        <end position="414"/>
    </location>
</feature>
<keyword evidence="9" id="KW-1185">Reference proteome</keyword>
<dbReference type="GeneID" id="42856277"/>
<keyword evidence="2" id="KW-0813">Transport</keyword>
<evidence type="ECO:0000256" key="4">
    <source>
        <dbReference type="ARBA" id="ARBA00022692"/>
    </source>
</evidence>
<dbReference type="InterPro" id="IPR052031">
    <property type="entry name" value="Membrane_Transporter-Flippase"/>
</dbReference>
<evidence type="ECO:0000256" key="7">
    <source>
        <dbReference type="SAM" id="Phobius"/>
    </source>
</evidence>
<feature type="transmembrane region" description="Helical" evidence="7">
    <location>
        <begin position="289"/>
        <end position="310"/>
    </location>
</feature>
<feature type="transmembrane region" description="Helical" evidence="7">
    <location>
        <begin position="322"/>
        <end position="341"/>
    </location>
</feature>
<keyword evidence="4 7" id="KW-0812">Transmembrane</keyword>
<dbReference type="AlphaFoldDB" id="A0A0D8J416"/>
<dbReference type="Proteomes" id="UP000032483">
    <property type="component" value="Unassembled WGS sequence"/>
</dbReference>
<name>A0A0D8J416_9FIRM</name>
<keyword evidence="3" id="KW-1003">Cell membrane</keyword>
<dbReference type="PATRIC" id="fig|1550024.3.peg.1480"/>
<dbReference type="Pfam" id="PF01554">
    <property type="entry name" value="MatE"/>
    <property type="match status" value="2"/>
</dbReference>
<organism evidence="8 9">
    <name type="scientific">Ruthenibacterium lactatiformans</name>
    <dbReference type="NCBI Taxonomy" id="1550024"/>
    <lineage>
        <taxon>Bacteria</taxon>
        <taxon>Bacillati</taxon>
        <taxon>Bacillota</taxon>
        <taxon>Clostridia</taxon>
        <taxon>Eubacteriales</taxon>
        <taxon>Oscillospiraceae</taxon>
        <taxon>Ruthenibacterium</taxon>
    </lineage>
</organism>
<dbReference type="GO" id="GO:0042910">
    <property type="term" value="F:xenobiotic transmembrane transporter activity"/>
    <property type="evidence" value="ECO:0007669"/>
    <property type="project" value="InterPro"/>
</dbReference>
<feature type="transmembrane region" description="Helical" evidence="7">
    <location>
        <begin position="175"/>
        <end position="194"/>
    </location>
</feature>
<accession>A0A0D8J416</accession>
<evidence type="ECO:0000256" key="6">
    <source>
        <dbReference type="ARBA" id="ARBA00023136"/>
    </source>
</evidence>
<keyword evidence="5 7" id="KW-1133">Transmembrane helix</keyword>
<feature type="transmembrane region" description="Helical" evidence="7">
    <location>
        <begin position="242"/>
        <end position="269"/>
    </location>
</feature>
<keyword evidence="6 7" id="KW-0472">Membrane</keyword>
<evidence type="ECO:0000256" key="2">
    <source>
        <dbReference type="ARBA" id="ARBA00022448"/>
    </source>
</evidence>
<dbReference type="GO" id="GO:0015297">
    <property type="term" value="F:antiporter activity"/>
    <property type="evidence" value="ECO:0007669"/>
    <property type="project" value="InterPro"/>
</dbReference>
<dbReference type="RefSeq" id="WP_050004953.1">
    <property type="nucleotide sequence ID" value="NZ_DAWBJP010000001.1"/>
</dbReference>
<sequence>MEERRENIMGTQPINRLLPSMAFPIMLSMLVQALYNVVDSVFVSMVSENALTSVSLAFPVQNLMIAVSVGTAVGINALLSRRLGEKNFEAANKVAENGIFVTMLSWAVFAVFGAACSGLFMGAFTQNAEILAGGTDYMWIVTVFSLGLFMSVTMERVLQVTGKTVYQMISQMTGAVVNIILDPVFIFGWLGLPAMGVAGAAWATVIGQFCGMAVGIGINHVKNHEVRLNFRRFRPDWHSIKGIYQVGLPSIIMQSIGSVMTFGMNKILIAFTETAVSVFGVYFKLQSFVFMPVFGVTNALVPIVGYNYGARSSQRIQQATRLSLLMTTAIMALGTVIFQVAPGPLLSLFSASDTMLSIGIPALRIISVSFCFAGVAIVFSSVFQALGDGMLSLVMSAVRQLLLLLPCAFVLAKLGGLDAVWFSFLIAEVASVTLAVVFYRSLYNKKIRHI</sequence>
<proteinExistence type="predicted"/>
<dbReference type="InterPro" id="IPR002528">
    <property type="entry name" value="MATE_fam"/>
</dbReference>
<gene>
    <name evidence="8" type="ORF">TQ39_06565</name>
</gene>
<feature type="transmembrane region" description="Helical" evidence="7">
    <location>
        <begin position="21"/>
        <end position="38"/>
    </location>
</feature>
<reference evidence="8" key="1">
    <citation type="submission" date="2015-02" db="EMBL/GenBank/DDBJ databases">
        <title>A novel member of the family Ruminococcaceae isolated from human feces.</title>
        <authorList>
            <person name="Shkoporov A.N."/>
            <person name="Chaplin A.V."/>
            <person name="Motuzova O.V."/>
            <person name="Kafarskaia L.I."/>
            <person name="Khokhlova E.V."/>
            <person name="Efimov B.A."/>
        </authorList>
    </citation>
    <scope>NUCLEOTIDE SEQUENCE [LARGE SCALE GENOMIC DNA]</scope>
    <source>
        <strain evidence="8">585-1</strain>
    </source>
</reference>
<comment type="subcellular location">
    <subcellularLocation>
        <location evidence="1">Cell membrane</location>
        <topology evidence="1">Multi-pass membrane protein</topology>
    </subcellularLocation>
</comment>
<comment type="caution">
    <text evidence="8">The sequence shown here is derived from an EMBL/GenBank/DDBJ whole genome shotgun (WGS) entry which is preliminary data.</text>
</comment>
<dbReference type="GO" id="GO:0005886">
    <property type="term" value="C:plasma membrane"/>
    <property type="evidence" value="ECO:0007669"/>
    <property type="project" value="UniProtKB-SubCell"/>
</dbReference>
<evidence type="ECO:0000313" key="8">
    <source>
        <dbReference type="EMBL" id="KJF40548.1"/>
    </source>
</evidence>
<feature type="transmembrane region" description="Helical" evidence="7">
    <location>
        <begin position="361"/>
        <end position="383"/>
    </location>
</feature>
<evidence type="ECO:0000313" key="9">
    <source>
        <dbReference type="Proteomes" id="UP000032483"/>
    </source>
</evidence>
<protein>
    <submittedName>
        <fullName evidence="8">Multidrug transporter MatE</fullName>
    </submittedName>
</protein>
<dbReference type="PIRSF" id="PIRSF006603">
    <property type="entry name" value="DinF"/>
    <property type="match status" value="1"/>
</dbReference>
<feature type="transmembrane region" description="Helical" evidence="7">
    <location>
        <begin position="137"/>
        <end position="154"/>
    </location>
</feature>
<dbReference type="InterPro" id="IPR048279">
    <property type="entry name" value="MdtK-like"/>
</dbReference>